<evidence type="ECO:0008006" key="3">
    <source>
        <dbReference type="Google" id="ProtNLM"/>
    </source>
</evidence>
<dbReference type="PATRIC" id="fig|1133569.4.peg.1958"/>
<proteinExistence type="predicted"/>
<evidence type="ECO:0000313" key="2">
    <source>
        <dbReference type="Proteomes" id="UP000051576"/>
    </source>
</evidence>
<dbReference type="RefSeq" id="WP_010580831.1">
    <property type="nucleotide sequence ID" value="NZ_AHYZ01000126.1"/>
</dbReference>
<dbReference type="eggNOG" id="ENOG50309VE">
    <property type="taxonomic scope" value="Bacteria"/>
</dbReference>
<gene>
    <name evidence="1" type="ORF">FD21_GL001808</name>
</gene>
<dbReference type="Proteomes" id="UP000051576">
    <property type="component" value="Unassembled WGS sequence"/>
</dbReference>
<organism evidence="1 2">
    <name type="scientific">Liquorilactobacillus vini DSM 20605</name>
    <dbReference type="NCBI Taxonomy" id="1133569"/>
    <lineage>
        <taxon>Bacteria</taxon>
        <taxon>Bacillati</taxon>
        <taxon>Bacillota</taxon>
        <taxon>Bacilli</taxon>
        <taxon>Lactobacillales</taxon>
        <taxon>Lactobacillaceae</taxon>
        <taxon>Liquorilactobacillus</taxon>
    </lineage>
</organism>
<protein>
    <recommendedName>
        <fullName evidence="3">YtxH domain-containing protein</fullName>
    </recommendedName>
</protein>
<dbReference type="OrthoDB" id="2295849at2"/>
<dbReference type="AlphaFoldDB" id="A0A0R2CCC7"/>
<dbReference type="EMBL" id="AYYX01000062">
    <property type="protein sequence ID" value="KRM85494.1"/>
    <property type="molecule type" value="Genomic_DNA"/>
</dbReference>
<dbReference type="STRING" id="1133569.FD21_GL001808"/>
<sequence>MSKKTSLLFGLATGLVAYTLTKKVLKEHRPEIKAKLQELKDNGTEVGLRYYDYAKDYLNNQGNVQTSFADLKEKARDVADNLRNNDKLQQAFTSLKDATEELKEELVSQHLEQEKLDGENEDEIVIDGRSAFGEAKAAADFEEDHPTETFFPHGE</sequence>
<reference evidence="1 2" key="1">
    <citation type="journal article" date="2015" name="Genome Announc.">
        <title>Expanding the biotechnology potential of lactobacilli through comparative genomics of 213 strains and associated genera.</title>
        <authorList>
            <person name="Sun Z."/>
            <person name="Harris H.M."/>
            <person name="McCann A."/>
            <person name="Guo C."/>
            <person name="Argimon S."/>
            <person name="Zhang W."/>
            <person name="Yang X."/>
            <person name="Jeffery I.B."/>
            <person name="Cooney J.C."/>
            <person name="Kagawa T.F."/>
            <person name="Liu W."/>
            <person name="Song Y."/>
            <person name="Salvetti E."/>
            <person name="Wrobel A."/>
            <person name="Rasinkangas P."/>
            <person name="Parkhill J."/>
            <person name="Rea M.C."/>
            <person name="O'Sullivan O."/>
            <person name="Ritari J."/>
            <person name="Douillard F.P."/>
            <person name="Paul Ross R."/>
            <person name="Yang R."/>
            <person name="Briner A.E."/>
            <person name="Felis G.E."/>
            <person name="de Vos W.M."/>
            <person name="Barrangou R."/>
            <person name="Klaenhammer T.R."/>
            <person name="Caufield P.W."/>
            <person name="Cui Y."/>
            <person name="Zhang H."/>
            <person name="O'Toole P.W."/>
        </authorList>
    </citation>
    <scope>NUCLEOTIDE SEQUENCE [LARGE SCALE GENOMIC DNA]</scope>
    <source>
        <strain evidence="1 2">DSM 20605</strain>
    </source>
</reference>
<name>A0A0R2CCC7_9LACO</name>
<evidence type="ECO:0000313" key="1">
    <source>
        <dbReference type="EMBL" id="KRM85494.1"/>
    </source>
</evidence>
<comment type="caution">
    <text evidence="1">The sequence shown here is derived from an EMBL/GenBank/DDBJ whole genome shotgun (WGS) entry which is preliminary data.</text>
</comment>
<keyword evidence="2" id="KW-1185">Reference proteome</keyword>
<accession>A0A0R2CCC7</accession>